<dbReference type="SUPFAM" id="SSF53474">
    <property type="entry name" value="alpha/beta-Hydrolases"/>
    <property type="match status" value="1"/>
</dbReference>
<dbReference type="Proteomes" id="UP000428260">
    <property type="component" value="Chromosome"/>
</dbReference>
<name>A0A6I6K321_9BACT</name>
<dbReference type="RefSeq" id="WP_158869092.1">
    <property type="nucleotide sequence ID" value="NZ_CP046401.1"/>
</dbReference>
<dbReference type="Gene3D" id="3.40.50.1820">
    <property type="entry name" value="alpha/beta hydrolase"/>
    <property type="match status" value="1"/>
</dbReference>
<accession>A0A6I6K321</accession>
<proteinExistence type="predicted"/>
<reference evidence="2 3" key="1">
    <citation type="submission" date="2019-11" db="EMBL/GenBank/DDBJ databases">
        <authorList>
            <person name="Zheng R.K."/>
            <person name="Sun C.M."/>
        </authorList>
    </citation>
    <scope>NUCLEOTIDE SEQUENCE [LARGE SCALE GENOMIC DNA]</scope>
    <source>
        <strain evidence="2 3">WC007</strain>
    </source>
</reference>
<evidence type="ECO:0000313" key="2">
    <source>
        <dbReference type="EMBL" id="QGY45953.1"/>
    </source>
</evidence>
<organism evidence="2 3">
    <name type="scientific">Maribellus comscasis</name>
    <dbReference type="NCBI Taxonomy" id="2681766"/>
    <lineage>
        <taxon>Bacteria</taxon>
        <taxon>Pseudomonadati</taxon>
        <taxon>Bacteroidota</taxon>
        <taxon>Bacteroidia</taxon>
        <taxon>Marinilabiliales</taxon>
        <taxon>Prolixibacteraceae</taxon>
        <taxon>Maribellus</taxon>
    </lineage>
</organism>
<dbReference type="EMBL" id="CP046401">
    <property type="protein sequence ID" value="QGY45953.1"/>
    <property type="molecule type" value="Genomic_DNA"/>
</dbReference>
<keyword evidence="3" id="KW-1185">Reference proteome</keyword>
<gene>
    <name evidence="2" type="ORF">GM418_20450</name>
</gene>
<feature type="domain" description="Acetyl xylan esterase" evidence="1">
    <location>
        <begin position="81"/>
        <end position="300"/>
    </location>
</feature>
<dbReference type="InterPro" id="IPR008391">
    <property type="entry name" value="AXE1_dom"/>
</dbReference>
<dbReference type="InterPro" id="IPR029058">
    <property type="entry name" value="AB_hydrolase_fold"/>
</dbReference>
<dbReference type="InterPro" id="IPR050261">
    <property type="entry name" value="FrsA_esterase"/>
</dbReference>
<dbReference type="KEGG" id="mcos:GM418_20450"/>
<dbReference type="PANTHER" id="PTHR22946">
    <property type="entry name" value="DIENELACTONE HYDROLASE DOMAIN-CONTAINING PROTEIN-RELATED"/>
    <property type="match status" value="1"/>
</dbReference>
<dbReference type="AlphaFoldDB" id="A0A6I6K321"/>
<evidence type="ECO:0000313" key="3">
    <source>
        <dbReference type="Proteomes" id="UP000428260"/>
    </source>
</evidence>
<dbReference type="PANTHER" id="PTHR22946:SF8">
    <property type="entry name" value="ACETYL XYLAN ESTERASE DOMAIN-CONTAINING PROTEIN"/>
    <property type="match status" value="1"/>
</dbReference>
<protein>
    <submittedName>
        <fullName evidence="2">Prolyl oligopeptidase family serine peptidase</fullName>
    </submittedName>
</protein>
<sequence>MNRLIFLFLSTLFFNFSGSSQEVSLSVFNNGEGQENKWILYKNNDEALYKIITDKALGMLEKRQERIQQLQTREDWLNYQKKTQEVFGSSLKKFQKTPLNAKITGTIEKDNFTVEKIIFESHPEFYVTGCMFLPKNRQNPAPAVIYVSGHTELGFRSETYQRVILNLVQKGFIVFAIDPIGQGERLQYLNQETGKSKIGGSTTEHSYAGAQTLLTGTSLSDYFIWDGVRAIDYLETRAEVDANRIGITGRSGGGTQTALIAAFDKRIYAAAPECYITNFTRLLQSIGPQDAEQNPYQFLKNGLDHPDLIHMRAPKPTLIVTTTHDFFSQQGARETFAETQKSYTALGKASNIRFTEDFGGHESTKKNRETVYAFFQEHLRNPGDNTDNNVNTFEVEELWVTPTGQLGSSLKGKTVYDLNQEYFSGKELSQTELKQKVKEISGIEFSRKLTAAVFTGEVDAKSYKIQKYFLENNSKDFALPLFKIKSKNTDADKILIWLDSDGKEAIANSALLPKFLGLGYTIISADLPGTGELKDPEFRGDGFVQNVPFNYTFVANLVGTSVTGVQAEAIDLIAQYLVSENPGTTCDVFANGTVSEAVLHYSVLKNPFDKIILNESLQSYRDLIQIKYYNPKQAFSVAPGCLPYYDIDELISVSPGVKRTNILNAEGEIITNQKTDSQIISLF</sequence>
<evidence type="ECO:0000259" key="1">
    <source>
        <dbReference type="Pfam" id="PF05448"/>
    </source>
</evidence>
<dbReference type="Pfam" id="PF05448">
    <property type="entry name" value="AXE1"/>
    <property type="match status" value="1"/>
</dbReference>